<dbReference type="Gene3D" id="1.10.1200.10">
    <property type="entry name" value="ACP-like"/>
    <property type="match status" value="1"/>
</dbReference>
<evidence type="ECO:0000256" key="3">
    <source>
        <dbReference type="ARBA" id="ARBA00022679"/>
    </source>
</evidence>
<dbReference type="SUPFAM" id="SSF53474">
    <property type="entry name" value="alpha/beta-Hydrolases"/>
    <property type="match status" value="1"/>
</dbReference>
<dbReference type="Gene3D" id="3.40.366.10">
    <property type="entry name" value="Malonyl-Coenzyme A Acyl Carrier Protein, domain 2"/>
    <property type="match status" value="1"/>
</dbReference>
<dbReference type="SUPFAM" id="SSF55048">
    <property type="entry name" value="Probable ACP-binding domain of malonyl-CoA ACP transacylase"/>
    <property type="match status" value="1"/>
</dbReference>
<feature type="compositionally biased region" description="Gly residues" evidence="7">
    <location>
        <begin position="1520"/>
        <end position="1533"/>
    </location>
</feature>
<dbReference type="GO" id="GO:0033068">
    <property type="term" value="P:macrolide biosynthetic process"/>
    <property type="evidence" value="ECO:0007669"/>
    <property type="project" value="UniProtKB-ARBA"/>
</dbReference>
<proteinExistence type="predicted"/>
<dbReference type="Pfam" id="PF02801">
    <property type="entry name" value="Ketoacyl-synt_C"/>
    <property type="match status" value="1"/>
</dbReference>
<keyword evidence="2" id="KW-0597">Phosphoprotein</keyword>
<feature type="region of interest" description="Disordered" evidence="7">
    <location>
        <begin position="1516"/>
        <end position="1543"/>
    </location>
</feature>
<dbReference type="SMART" id="SM00824">
    <property type="entry name" value="PKS_TE"/>
    <property type="match status" value="1"/>
</dbReference>
<feature type="domain" description="Carrier" evidence="8">
    <location>
        <begin position="1550"/>
        <end position="1627"/>
    </location>
</feature>
<dbReference type="Pfam" id="PF00975">
    <property type="entry name" value="Thioesterase"/>
    <property type="match status" value="1"/>
</dbReference>
<dbReference type="InterPro" id="IPR001227">
    <property type="entry name" value="Ac_transferase_dom_sf"/>
</dbReference>
<evidence type="ECO:0000256" key="1">
    <source>
        <dbReference type="ARBA" id="ARBA00022450"/>
    </source>
</evidence>
<dbReference type="InterPro" id="IPR020806">
    <property type="entry name" value="PKS_PP-bd"/>
</dbReference>
<keyword evidence="4" id="KW-0045">Antibiotic biosynthesis</keyword>
<dbReference type="CDD" id="cd00833">
    <property type="entry name" value="PKS"/>
    <property type="match status" value="1"/>
</dbReference>
<dbReference type="SUPFAM" id="SSF52151">
    <property type="entry name" value="FabD/lysophospholipase-like"/>
    <property type="match status" value="1"/>
</dbReference>
<dbReference type="InterPro" id="IPR036291">
    <property type="entry name" value="NAD(P)-bd_dom_sf"/>
</dbReference>
<dbReference type="InterPro" id="IPR032821">
    <property type="entry name" value="PKS_assoc"/>
</dbReference>
<dbReference type="SUPFAM" id="SSF51735">
    <property type="entry name" value="NAD(P)-binding Rossmann-fold domains"/>
    <property type="match status" value="2"/>
</dbReference>
<dbReference type="Gene3D" id="3.40.50.1820">
    <property type="entry name" value="alpha/beta hydrolase"/>
    <property type="match status" value="1"/>
</dbReference>
<dbReference type="Pfam" id="PF08659">
    <property type="entry name" value="KR"/>
    <property type="match status" value="1"/>
</dbReference>
<dbReference type="Pfam" id="PF00109">
    <property type="entry name" value="ketoacyl-synt"/>
    <property type="match status" value="1"/>
</dbReference>
<feature type="compositionally biased region" description="Polar residues" evidence="7">
    <location>
        <begin position="1"/>
        <end position="10"/>
    </location>
</feature>
<keyword evidence="6" id="KW-0012">Acyltransferase</keyword>
<dbReference type="Gene3D" id="3.40.47.10">
    <property type="match status" value="1"/>
</dbReference>
<evidence type="ECO:0000256" key="5">
    <source>
        <dbReference type="ARBA" id="ARBA00023268"/>
    </source>
</evidence>
<dbReference type="SMART" id="SM00827">
    <property type="entry name" value="PKS_AT"/>
    <property type="match status" value="1"/>
</dbReference>
<dbReference type="InterPro" id="IPR036299">
    <property type="entry name" value="Polyketide_synth_docking_sf"/>
</dbReference>
<dbReference type="CDD" id="cd08952">
    <property type="entry name" value="KR_1_SDR_x"/>
    <property type="match status" value="1"/>
</dbReference>
<dbReference type="InterPro" id="IPR057326">
    <property type="entry name" value="KR_dom"/>
</dbReference>
<dbReference type="GO" id="GO:0031177">
    <property type="term" value="F:phosphopantetheine binding"/>
    <property type="evidence" value="ECO:0007669"/>
    <property type="project" value="InterPro"/>
</dbReference>
<dbReference type="InterPro" id="IPR050091">
    <property type="entry name" value="PKS_NRPS_Biosynth_Enz"/>
</dbReference>
<dbReference type="GO" id="GO:0004312">
    <property type="term" value="F:fatty acid synthase activity"/>
    <property type="evidence" value="ECO:0007669"/>
    <property type="project" value="TreeGrafter"/>
</dbReference>
<dbReference type="SUPFAM" id="SSF47336">
    <property type="entry name" value="ACP-like"/>
    <property type="match status" value="1"/>
</dbReference>
<keyword evidence="1" id="KW-0596">Phosphopantetheine</keyword>
<dbReference type="SMART" id="SM00823">
    <property type="entry name" value="PKS_PP"/>
    <property type="match status" value="1"/>
</dbReference>
<sequence>MRTAMTNTADTAGPTHAGNESRLRDYLERVTVDLHEAMRRLRQADRREREPIAVVGMACRFPGGAATPEALWELLAAGRDVIGGFPADRGWDLDGLYHPDPDHPGTSYVRHGGFLHDAGDFDAEFFGISPREALAMDPQQRLALEAAWEAVERAGIDVSSLAGSRTGVFVGSSGQDYGMLTTTTSDRVEGYVMTGNAASVLSGRISYSFGLEGPALTVDTACSSSLVSTHAAVGSLRTGECELALAGGVMVLSTPGGFVEFSRQRGLAPDGRCKPFAAAADGTGWGEGVGMLLLERLSDARRHGHPVLAVIRGSAVNQDGASNGLSAPNGPAQQRVIRAALAAAGLAPGDVDAVEAHGTGTTLGDPIEAQALLATYGQGRPAERPLWLGSLKSNFGHTGSAAGVAGIIKMVLALRHGQLPASLHVDEPTPHVDWTAGEVRLLTEHREWPRTGRPRRAGVSAFGVSGTNAHLILEEAPAEPPEPGDGPAEGPAPLVVGTGAGAPAPWPLSARTEDELRAQAARLHDHLTADPAAPPAVLDTGFTLSAGRRAFPHRAVVTAADADGFAQGLRALADGRSAAGVVRGRALPAAADTGPVFLFGGGGSHWAGMGRELLAASPVFAEHIAACEKALAPHVDWSLGDVLRHAEGPDLERADVVQPAQWAVSVALAELWQACGVRPAAVAGHSQGEVAAAVVAGGLSLEDGAAVIAHRGAVLHGLAGQGGMAVVPLPEKAAADRLAHWADRLTVAAVNGPAGVVVSGETGALDELLAALAAEDVDARRVRVDFAAHSPQIDPLRARLLAGWQDIRPRRGRVRFVSTVTGEPFDTAGLDAGYWYRNARSTVRFGAAVGALAGAGHRAFVEVGAHPVLTAAVQEVLDAEDADGAAAVLGTLRRDDGGAGRFLTALGEAYAAGLPVAWPELFAGTGARRRELPTYPFHRERFWLAPAAKGTGETGQDDWFWDYVEQRDARTLAKAVGVEPAALDAVLPALAEYRARGRESAAQDRLHYRVAWRAAAQPEAAARIGGDWLVVAPADAPGASAAALGALTGRGARCRLLEVDAAAAGREALAARLRDAAPEGAAGVLSLLAFDDATAPGESYLTVGMTATLALAQGLADAALDAPLWLVTRGGVAVDRDDAGPRADQAAVWGLGRAVAHEHPGQWGGLVDLPQEEEPRPPAPQSDVPQEDTKQADVPEGATAGERPEAGVPQQDPPPDGAWSRLADALAFALSGPGERREDEVAVRPEGLFVRRLVRARPHRSRPAGRAARPWQPHGTVLVAGPDGSPRGAVARLLAAGGAAHVLLAGGTRAGTDEEAAALTADGIPATALGTCPEQDEILAAAPADQPLTAAVHAGSPPGDVPVGRLTPALLSESLAGAGEAGALLAELAGVPLEALVCFSSVAATFGGVGQAAYGAVSAHVEALAEALRTAMGLEVASVAWGTWSGAGEGEQRFASAGLAPLDATQMLHGVRWTVDEDEPGAVVAQIDWERFAASYGAARTGALLAELVSDTRVRPAGPAGSGGSAASGGPAGSAGSAARQRLADATGEELRTLLADLVTTEVAAVLGHADPAALAGRGLLELGFDSLTTVELRNRLNSATGAALPAAVLTGNPDLAALTDQLYADLSPTPAESAESAGPHGPYDVHGAGGGSLPAMFRGALAQGRSREFIGMLATAASFRTAFVGTGDPGALPAPVELTAGGTGPRLLALPSALAASGPHQFARLAAALRGDGDGDGYRVTALPLPGFRAGEPLPANLPALLDALAVAAARAAGRGPFAFVGYSSGGLLAHALAARLGAAAVVLLDSRPLTDYTPADHPELLDGVAARLDVVDDTRLTAMGRYLELLHTLHPTPADVPTLLAAAERPIPARPLPWPLPHTEVVVPGDHFTLIEDHAATTAAAVSAWLSNVWRTNDE</sequence>
<dbReference type="SMART" id="SM00822">
    <property type="entry name" value="PKS_KR"/>
    <property type="match status" value="1"/>
</dbReference>
<dbReference type="Gene3D" id="3.40.50.720">
    <property type="entry name" value="NAD(P)-binding Rossmann-like Domain"/>
    <property type="match status" value="1"/>
</dbReference>
<dbReference type="Pfam" id="PF00550">
    <property type="entry name" value="PP-binding"/>
    <property type="match status" value="1"/>
</dbReference>
<dbReference type="FunFam" id="3.40.47.10:FF:000019">
    <property type="entry name" value="Polyketide synthase type I"/>
    <property type="match status" value="1"/>
</dbReference>
<dbReference type="Pfam" id="PF00698">
    <property type="entry name" value="Acyl_transf_1"/>
    <property type="match status" value="1"/>
</dbReference>
<feature type="region of interest" description="Disordered" evidence="7">
    <location>
        <begin position="1160"/>
        <end position="1219"/>
    </location>
</feature>
<dbReference type="InterPro" id="IPR016035">
    <property type="entry name" value="Acyl_Trfase/lysoPLipase"/>
</dbReference>
<evidence type="ECO:0000259" key="9">
    <source>
        <dbReference type="PROSITE" id="PS52004"/>
    </source>
</evidence>
<dbReference type="InterPro" id="IPR014030">
    <property type="entry name" value="Ketoacyl_synth_N"/>
</dbReference>
<name>Q0QMP7_9ACTN</name>
<evidence type="ECO:0000256" key="6">
    <source>
        <dbReference type="ARBA" id="ARBA00023315"/>
    </source>
</evidence>
<dbReference type="InterPro" id="IPR036736">
    <property type="entry name" value="ACP-like_sf"/>
</dbReference>
<dbReference type="PANTHER" id="PTHR43775:SF51">
    <property type="entry name" value="INACTIVE PHENOLPHTHIOCEROL SYNTHESIS POLYKETIDE SYNTHASE TYPE I PKS1-RELATED"/>
    <property type="match status" value="1"/>
</dbReference>
<dbReference type="Gene3D" id="3.30.70.3290">
    <property type="match status" value="1"/>
</dbReference>
<evidence type="ECO:0000313" key="10">
    <source>
        <dbReference type="EMBL" id="ABB88523.1"/>
    </source>
</evidence>
<dbReference type="SUPFAM" id="SSF53901">
    <property type="entry name" value="Thiolase-like"/>
    <property type="match status" value="1"/>
</dbReference>
<keyword evidence="3" id="KW-0808">Transferase</keyword>
<evidence type="ECO:0000256" key="7">
    <source>
        <dbReference type="SAM" id="MobiDB-lite"/>
    </source>
</evidence>
<dbReference type="InterPro" id="IPR020841">
    <property type="entry name" value="PKS_Beta-ketoAc_synthase_dom"/>
</dbReference>
<keyword evidence="5" id="KW-0511">Multifunctional enzyme</keyword>
<dbReference type="SUPFAM" id="SSF101173">
    <property type="entry name" value="Docking domain B of the erythromycin polyketide synthase (DEBS)"/>
    <property type="match status" value="1"/>
</dbReference>
<dbReference type="InterPro" id="IPR016036">
    <property type="entry name" value="Malonyl_transacylase_ACP-bd"/>
</dbReference>
<dbReference type="Pfam" id="PF18369">
    <property type="entry name" value="PKS_DE"/>
    <property type="match status" value="1"/>
</dbReference>
<dbReference type="InterPro" id="IPR013968">
    <property type="entry name" value="PKS_KR"/>
</dbReference>
<evidence type="ECO:0000256" key="2">
    <source>
        <dbReference type="ARBA" id="ARBA00022553"/>
    </source>
</evidence>
<dbReference type="InterPro" id="IPR020802">
    <property type="entry name" value="TesA-like"/>
</dbReference>
<dbReference type="InterPro" id="IPR029058">
    <property type="entry name" value="AB_hydrolase_fold"/>
</dbReference>
<dbReference type="InterPro" id="IPR016039">
    <property type="entry name" value="Thiolase-like"/>
</dbReference>
<feature type="region of interest" description="Disordered" evidence="7">
    <location>
        <begin position="1"/>
        <end position="21"/>
    </location>
</feature>
<dbReference type="InterPro" id="IPR001031">
    <property type="entry name" value="Thioesterase"/>
</dbReference>
<dbReference type="InterPro" id="IPR041618">
    <property type="entry name" value="PKS_DE"/>
</dbReference>
<accession>Q0QMP7</accession>
<dbReference type="PROSITE" id="PS00012">
    <property type="entry name" value="PHOSPHOPANTETHEINE"/>
    <property type="match status" value="1"/>
</dbReference>
<organism evidence="10">
    <name type="scientific">Streptomyces aculeolatus</name>
    <dbReference type="NCBI Taxonomy" id="270689"/>
    <lineage>
        <taxon>Bacteria</taxon>
        <taxon>Bacillati</taxon>
        <taxon>Actinomycetota</taxon>
        <taxon>Actinomycetes</taxon>
        <taxon>Kitasatosporales</taxon>
        <taxon>Streptomycetaceae</taxon>
        <taxon>Streptomyces</taxon>
    </lineage>
</organism>
<dbReference type="Pfam" id="PF16197">
    <property type="entry name" value="KAsynt_C_assoc"/>
    <property type="match status" value="1"/>
</dbReference>
<evidence type="ECO:0000256" key="4">
    <source>
        <dbReference type="ARBA" id="ARBA00023194"/>
    </source>
</evidence>
<reference evidence="10" key="1">
    <citation type="journal article" date="2006" name="J. Antibiot.">
        <title>Isolation and identification of three new 5-alkenyl-3,3(2H)-furanones from two streptomyces species using a genomic screening approach.</title>
        <authorList>
            <person name="Banskota A.H."/>
            <person name="Mcalpine J.B."/>
            <person name="Sorensen D."/>
            <person name="Aouidate M."/>
            <person name="Piraee M."/>
            <person name="Alarco A.M."/>
            <person name="Omura S."/>
            <person name="Shiomi K."/>
            <person name="Farnet C.M."/>
            <person name="Zazopoulos E."/>
        </authorList>
    </citation>
    <scope>NUCLEOTIDE SEQUENCE</scope>
    <source>
        <strain evidence="10">NRRL 18422</strain>
    </source>
</reference>
<dbReference type="InterPro" id="IPR014043">
    <property type="entry name" value="Acyl_transferase_dom"/>
</dbReference>
<dbReference type="EMBL" id="DQ272520">
    <property type="protein sequence ID" value="ABB88523.1"/>
    <property type="molecule type" value="Genomic_DNA"/>
</dbReference>
<dbReference type="PROSITE" id="PS50075">
    <property type="entry name" value="CARRIER"/>
    <property type="match status" value="1"/>
</dbReference>
<protein>
    <submittedName>
        <fullName evidence="10">Polyketide synthase type I</fullName>
    </submittedName>
</protein>
<feature type="domain" description="Ketosynthase family 3 (KS3)" evidence="9">
    <location>
        <begin position="49"/>
        <end position="475"/>
    </location>
</feature>
<dbReference type="SMART" id="SM00825">
    <property type="entry name" value="PKS_KS"/>
    <property type="match status" value="1"/>
</dbReference>
<dbReference type="PANTHER" id="PTHR43775">
    <property type="entry name" value="FATTY ACID SYNTHASE"/>
    <property type="match status" value="1"/>
</dbReference>
<evidence type="ECO:0000259" key="8">
    <source>
        <dbReference type="PROSITE" id="PS50075"/>
    </source>
</evidence>
<dbReference type="PROSITE" id="PS52004">
    <property type="entry name" value="KS3_2"/>
    <property type="match status" value="1"/>
</dbReference>
<dbReference type="FunFam" id="3.40.366.10:FF:000002">
    <property type="entry name" value="Probable polyketide synthase 2"/>
    <property type="match status" value="1"/>
</dbReference>
<dbReference type="Gene3D" id="6.10.140.1830">
    <property type="match status" value="1"/>
</dbReference>
<dbReference type="InterPro" id="IPR009081">
    <property type="entry name" value="PP-bd_ACP"/>
</dbReference>
<dbReference type="InterPro" id="IPR014031">
    <property type="entry name" value="Ketoacyl_synth_C"/>
</dbReference>
<dbReference type="GO" id="GO:0006633">
    <property type="term" value="P:fatty acid biosynthetic process"/>
    <property type="evidence" value="ECO:0007669"/>
    <property type="project" value="TreeGrafter"/>
</dbReference>
<dbReference type="InterPro" id="IPR006162">
    <property type="entry name" value="Ppantetheine_attach_site"/>
</dbReference>